<accession>A0AAV8VPV5</accession>
<dbReference type="InterPro" id="IPR027417">
    <property type="entry name" value="P-loop_NTPase"/>
</dbReference>
<dbReference type="Gene3D" id="3.40.50.300">
    <property type="entry name" value="P-loop containing nucleotide triphosphate hydrolases"/>
    <property type="match status" value="1"/>
</dbReference>
<protein>
    <recommendedName>
        <fullName evidence="1">Rad51-like C-terminal domain-containing protein</fullName>
    </recommendedName>
</protein>
<evidence type="ECO:0000313" key="2">
    <source>
        <dbReference type="EMBL" id="KAJ8916174.1"/>
    </source>
</evidence>
<dbReference type="GO" id="GO:0090656">
    <property type="term" value="P:t-circle formation"/>
    <property type="evidence" value="ECO:0007669"/>
    <property type="project" value="TreeGrafter"/>
</dbReference>
<dbReference type="GO" id="GO:0033065">
    <property type="term" value="C:Rad51C-XRCC3 complex"/>
    <property type="evidence" value="ECO:0007669"/>
    <property type="project" value="TreeGrafter"/>
</dbReference>
<dbReference type="GO" id="GO:0071140">
    <property type="term" value="P:resolution of mitotic recombination intermediates"/>
    <property type="evidence" value="ECO:0007669"/>
    <property type="project" value="TreeGrafter"/>
</dbReference>
<dbReference type="GO" id="GO:0045003">
    <property type="term" value="P:double-strand break repair via synthesis-dependent strand annealing"/>
    <property type="evidence" value="ECO:0007669"/>
    <property type="project" value="TreeGrafter"/>
</dbReference>
<evidence type="ECO:0000259" key="1">
    <source>
        <dbReference type="Pfam" id="PF08423"/>
    </source>
</evidence>
<dbReference type="PANTHER" id="PTHR46487">
    <property type="entry name" value="DNA REPAIR PROTEIN XRCC3"/>
    <property type="match status" value="1"/>
</dbReference>
<keyword evidence="3" id="KW-1185">Reference proteome</keyword>
<feature type="domain" description="Rad51-like C-terminal" evidence="1">
    <location>
        <begin position="68"/>
        <end position="185"/>
    </location>
</feature>
<name>A0AAV8VPV5_9CUCU</name>
<comment type="caution">
    <text evidence="2">The sequence shown here is derived from an EMBL/GenBank/DDBJ whole genome shotgun (WGS) entry which is preliminary data.</text>
</comment>
<dbReference type="AlphaFoldDB" id="A0AAV8VPV5"/>
<organism evidence="2 3">
    <name type="scientific">Exocentrus adspersus</name>
    <dbReference type="NCBI Taxonomy" id="1586481"/>
    <lineage>
        <taxon>Eukaryota</taxon>
        <taxon>Metazoa</taxon>
        <taxon>Ecdysozoa</taxon>
        <taxon>Arthropoda</taxon>
        <taxon>Hexapoda</taxon>
        <taxon>Insecta</taxon>
        <taxon>Pterygota</taxon>
        <taxon>Neoptera</taxon>
        <taxon>Endopterygota</taxon>
        <taxon>Coleoptera</taxon>
        <taxon>Polyphaga</taxon>
        <taxon>Cucujiformia</taxon>
        <taxon>Chrysomeloidea</taxon>
        <taxon>Cerambycidae</taxon>
        <taxon>Lamiinae</taxon>
        <taxon>Acanthocinini</taxon>
        <taxon>Exocentrus</taxon>
    </lineage>
</organism>
<dbReference type="Pfam" id="PF08423">
    <property type="entry name" value="Rad51"/>
    <property type="match status" value="1"/>
</dbReference>
<dbReference type="InterPro" id="IPR013632">
    <property type="entry name" value="Rad51_C"/>
</dbReference>
<dbReference type="GO" id="GO:0000722">
    <property type="term" value="P:telomere maintenance via recombination"/>
    <property type="evidence" value="ECO:0007669"/>
    <property type="project" value="TreeGrafter"/>
</dbReference>
<dbReference type="SUPFAM" id="SSF52540">
    <property type="entry name" value="P-loop containing nucleoside triphosphate hydrolases"/>
    <property type="match status" value="1"/>
</dbReference>
<dbReference type="GO" id="GO:0005657">
    <property type="term" value="C:replication fork"/>
    <property type="evidence" value="ECO:0007669"/>
    <property type="project" value="TreeGrafter"/>
</dbReference>
<reference evidence="2 3" key="1">
    <citation type="journal article" date="2023" name="Insect Mol. Biol.">
        <title>Genome sequencing provides insights into the evolution of gene families encoding plant cell wall-degrading enzymes in longhorned beetles.</title>
        <authorList>
            <person name="Shin N.R."/>
            <person name="Okamura Y."/>
            <person name="Kirsch R."/>
            <person name="Pauchet Y."/>
        </authorList>
    </citation>
    <scope>NUCLEOTIDE SEQUENCE [LARGE SCALE GENOMIC DNA]</scope>
    <source>
        <strain evidence="2">EAD_L_NR</strain>
    </source>
</reference>
<dbReference type="EMBL" id="JANEYG010000044">
    <property type="protein sequence ID" value="KAJ8916174.1"/>
    <property type="molecule type" value="Genomic_DNA"/>
</dbReference>
<evidence type="ECO:0000313" key="3">
    <source>
        <dbReference type="Proteomes" id="UP001159042"/>
    </source>
</evidence>
<dbReference type="GO" id="GO:0000400">
    <property type="term" value="F:four-way junction DNA binding"/>
    <property type="evidence" value="ECO:0007669"/>
    <property type="project" value="TreeGrafter"/>
</dbReference>
<dbReference type="PANTHER" id="PTHR46487:SF1">
    <property type="entry name" value="DNA REPAIR PROTEIN XRCC3"/>
    <property type="match status" value="1"/>
</dbReference>
<dbReference type="Proteomes" id="UP001159042">
    <property type="component" value="Unassembled WGS sequence"/>
</dbReference>
<gene>
    <name evidence="2" type="ORF">NQ315_016313</name>
</gene>
<proteinExistence type="predicted"/>
<sequence>MEMDKLKIVIHPSEYEQLVKGNIDSLFIILHKSNNELHDLTHLPLDVIETIKTKAVDIVCNKKFITGTVYICTEDVFPSKRFHQLSDSFKSRYNLQELDFETSVYLDHSADFEQLRRCLCVRLPRLLQVKNIGLLVIDSIAGIFRSENNDICYTSRGQEIGLLASTLHRICDQYKIAVVCVNQVLPRS</sequence>